<protein>
    <submittedName>
        <fullName evidence="1">Uncharacterized protein</fullName>
    </submittedName>
</protein>
<reference evidence="1 2" key="1">
    <citation type="journal article" date="2015" name="Nat. Commun.">
        <title>Lucilia cuprina genome unlocks parasitic fly biology to underpin future interventions.</title>
        <authorList>
            <person name="Anstead C.A."/>
            <person name="Korhonen P.K."/>
            <person name="Young N.D."/>
            <person name="Hall R.S."/>
            <person name="Jex A.R."/>
            <person name="Murali S.C."/>
            <person name="Hughes D.S."/>
            <person name="Lee S.F."/>
            <person name="Perry T."/>
            <person name="Stroehlein A.J."/>
            <person name="Ansell B.R."/>
            <person name="Breugelmans B."/>
            <person name="Hofmann A."/>
            <person name="Qu J."/>
            <person name="Dugan S."/>
            <person name="Lee S.L."/>
            <person name="Chao H."/>
            <person name="Dinh H."/>
            <person name="Han Y."/>
            <person name="Doddapaneni H.V."/>
            <person name="Worley K.C."/>
            <person name="Muzny D.M."/>
            <person name="Ioannidis P."/>
            <person name="Waterhouse R.M."/>
            <person name="Zdobnov E.M."/>
            <person name="James P.J."/>
            <person name="Bagnall N.H."/>
            <person name="Kotze A.C."/>
            <person name="Gibbs R.A."/>
            <person name="Richards S."/>
            <person name="Batterham P."/>
            <person name="Gasser R.B."/>
        </authorList>
    </citation>
    <scope>NUCLEOTIDE SEQUENCE [LARGE SCALE GENOMIC DNA]</scope>
    <source>
        <strain evidence="1 2">LS</strain>
        <tissue evidence="1">Full body</tissue>
    </source>
</reference>
<dbReference type="Proteomes" id="UP000037069">
    <property type="component" value="Unassembled WGS sequence"/>
</dbReference>
<organism evidence="1 2">
    <name type="scientific">Lucilia cuprina</name>
    <name type="common">Green bottle fly</name>
    <name type="synonym">Australian sheep blowfly</name>
    <dbReference type="NCBI Taxonomy" id="7375"/>
    <lineage>
        <taxon>Eukaryota</taxon>
        <taxon>Metazoa</taxon>
        <taxon>Ecdysozoa</taxon>
        <taxon>Arthropoda</taxon>
        <taxon>Hexapoda</taxon>
        <taxon>Insecta</taxon>
        <taxon>Pterygota</taxon>
        <taxon>Neoptera</taxon>
        <taxon>Endopterygota</taxon>
        <taxon>Diptera</taxon>
        <taxon>Brachycera</taxon>
        <taxon>Muscomorpha</taxon>
        <taxon>Oestroidea</taxon>
        <taxon>Calliphoridae</taxon>
        <taxon>Luciliinae</taxon>
        <taxon>Lucilia</taxon>
    </lineage>
</organism>
<dbReference type="AlphaFoldDB" id="A0A0L0CCW7"/>
<evidence type="ECO:0000313" key="1">
    <source>
        <dbReference type="EMBL" id="KNC30283.1"/>
    </source>
</evidence>
<name>A0A0L0CCW7_LUCCU</name>
<gene>
    <name evidence="1" type="ORF">FF38_11046</name>
</gene>
<proteinExistence type="predicted"/>
<sequence length="165" mass="19671">MSPHELKTLLSRLIEERNSTHLARNQKSFSRSKKRRTSTGFSQIDNESLMNYNSVNKVSWKCLIKIMGLEDDSITAKERETYIFYVLALCGFNPEEETWIRDTTPERRDELLSNVEEACGVYGYTREVYDLIIRRGSYARMQIKLRNMRRARNEWKRRMNDNCEE</sequence>
<accession>A0A0L0CCW7</accession>
<dbReference type="EMBL" id="JRES01000545">
    <property type="protein sequence ID" value="KNC30283.1"/>
    <property type="molecule type" value="Genomic_DNA"/>
</dbReference>
<keyword evidence="2" id="KW-1185">Reference proteome</keyword>
<comment type="caution">
    <text evidence="1">The sequence shown here is derived from an EMBL/GenBank/DDBJ whole genome shotgun (WGS) entry which is preliminary data.</text>
</comment>
<evidence type="ECO:0000313" key="2">
    <source>
        <dbReference type="Proteomes" id="UP000037069"/>
    </source>
</evidence>